<dbReference type="InterPro" id="IPR019734">
    <property type="entry name" value="TPR_rpt"/>
</dbReference>
<dbReference type="PANTHER" id="PTHR45586">
    <property type="entry name" value="TPR REPEAT-CONTAINING PROTEIN PA4667"/>
    <property type="match status" value="1"/>
</dbReference>
<dbReference type="Gene3D" id="1.25.40.10">
    <property type="entry name" value="Tetratricopeptide repeat domain"/>
    <property type="match status" value="2"/>
</dbReference>
<dbReference type="Pfam" id="PF14559">
    <property type="entry name" value="TPR_19"/>
    <property type="match status" value="1"/>
</dbReference>
<protein>
    <submittedName>
        <fullName evidence="3">Tetratricopeptide repeat protein</fullName>
    </submittedName>
</protein>
<keyword evidence="4" id="KW-1185">Reference proteome</keyword>
<accession>A0A518DCS5</accession>
<reference evidence="3 4" key="1">
    <citation type="submission" date="2019-02" db="EMBL/GenBank/DDBJ databases">
        <title>Deep-cultivation of Planctomycetes and their phenomic and genomic characterization uncovers novel biology.</title>
        <authorList>
            <person name="Wiegand S."/>
            <person name="Jogler M."/>
            <person name="Boedeker C."/>
            <person name="Pinto D."/>
            <person name="Vollmers J."/>
            <person name="Rivas-Marin E."/>
            <person name="Kohn T."/>
            <person name="Peeters S.H."/>
            <person name="Heuer A."/>
            <person name="Rast P."/>
            <person name="Oberbeckmann S."/>
            <person name="Bunk B."/>
            <person name="Jeske O."/>
            <person name="Meyerdierks A."/>
            <person name="Storesund J.E."/>
            <person name="Kallscheuer N."/>
            <person name="Luecker S."/>
            <person name="Lage O.M."/>
            <person name="Pohl T."/>
            <person name="Merkel B.J."/>
            <person name="Hornburger P."/>
            <person name="Mueller R.-W."/>
            <person name="Bruemmer F."/>
            <person name="Labrenz M."/>
            <person name="Spormann A.M."/>
            <person name="Op den Camp H."/>
            <person name="Overmann J."/>
            <person name="Amann R."/>
            <person name="Jetten M.S.M."/>
            <person name="Mascher T."/>
            <person name="Medema M.H."/>
            <person name="Devos D.P."/>
            <person name="Kaster A.-K."/>
            <person name="Ovreas L."/>
            <person name="Rohde M."/>
            <person name="Galperin M.Y."/>
            <person name="Jogler C."/>
        </authorList>
    </citation>
    <scope>NUCLEOTIDE SEQUENCE [LARGE SCALE GENOMIC DNA]</scope>
    <source>
        <strain evidence="3 4">Pla175</strain>
    </source>
</reference>
<dbReference type="PANTHER" id="PTHR45586:SF1">
    <property type="entry name" value="LIPOPOLYSACCHARIDE ASSEMBLY PROTEIN B"/>
    <property type="match status" value="1"/>
</dbReference>
<dbReference type="SUPFAM" id="SSF48452">
    <property type="entry name" value="TPR-like"/>
    <property type="match status" value="2"/>
</dbReference>
<organism evidence="3 4">
    <name type="scientific">Pirellulimonas nuda</name>
    <dbReference type="NCBI Taxonomy" id="2528009"/>
    <lineage>
        <taxon>Bacteria</taxon>
        <taxon>Pseudomonadati</taxon>
        <taxon>Planctomycetota</taxon>
        <taxon>Planctomycetia</taxon>
        <taxon>Pirellulales</taxon>
        <taxon>Lacipirellulaceae</taxon>
        <taxon>Pirellulimonas</taxon>
    </lineage>
</organism>
<evidence type="ECO:0000313" key="3">
    <source>
        <dbReference type="EMBL" id="QDU89285.1"/>
    </source>
</evidence>
<dbReference type="RefSeq" id="WP_197526781.1">
    <property type="nucleotide sequence ID" value="NZ_CP036291.1"/>
</dbReference>
<gene>
    <name evidence="3" type="ORF">Pla175_26740</name>
</gene>
<evidence type="ECO:0000256" key="2">
    <source>
        <dbReference type="ARBA" id="ARBA00022803"/>
    </source>
</evidence>
<name>A0A518DCS5_9BACT</name>
<dbReference type="AlphaFoldDB" id="A0A518DCS5"/>
<keyword evidence="1" id="KW-0677">Repeat</keyword>
<dbReference type="Proteomes" id="UP000317429">
    <property type="component" value="Chromosome"/>
</dbReference>
<dbReference type="InterPro" id="IPR011990">
    <property type="entry name" value="TPR-like_helical_dom_sf"/>
</dbReference>
<sequence length="850" mass="94587" precursor="true">MLVQFGAAPLVWAASFRDAENHFLAGQYEDCVSLAAAEIQRGVRFEPWRHVKAEAEMELGRYADARETVEEGIAAYPLSIEMRLLACKVFRYNDMPQAAQTQLRQVAEIVRARIRRRVSPDEQLAMGQYLLEQGADARQVLELCYDPVTQGFPDFVDGHLATARLALDKYDNRLAASTLLAVPETSRTDPQYHYLLASSYLADDPQRATEALNQALEINPRHTGSLLIVAEKQIDGEQYVQAHQTLDQVLKINPKQPKALAFEAVLANLEGDPAGEKARREAALASWPQNPEVDYTIGAKLSDKYRFAEGASYQRRALEMDGRYLPARVQLAQDLLRLGDEEEGWRLIQEVSATDGYNVVAHNLVTLHDSLDGYRVLQNESFRVRMPQHEAAVYGERVLELLDEAKRRLCDKYQVELGGPVVVDIFANKNDFAVRTFGIPGADGFLGVCFGNVITANSPAALGATKANWQAVLWHEFCHVVTLQKSRNKMPRWLSEGISVHEELERDGGWGQTMTPTYRRFILAGEMAPLSELSSMFLAPESPMRLQFAYFESAMAVGYIVENHGIAAIKNILVDLADGESINEALVRHVAPLGKLDAGFRDYLVEQANRLGPELAWEEPALPAGADSGTIAQWLSDNPDNFYGLTRYAQALAREEDWQGVLEPAKRLRALIPEYTGTGNAYALLARAHRELGDTGAEREVLQAWSERDGQAMDAYLRLSELGQSAGDWPLVAANARRMLAVDPLTPIPHRYLAEAAERLALPADAITAYRALLRFDTVDPVHVHFRLAQLLRDEGRWDQARRQVLLALEDAPRFLAAHRLLLELAESGGADIVDESPIPPDALEGADEP</sequence>
<dbReference type="SMART" id="SM00028">
    <property type="entry name" value="TPR"/>
    <property type="match status" value="3"/>
</dbReference>
<evidence type="ECO:0000313" key="4">
    <source>
        <dbReference type="Proteomes" id="UP000317429"/>
    </source>
</evidence>
<keyword evidence="2" id="KW-0802">TPR repeat</keyword>
<dbReference type="InterPro" id="IPR051012">
    <property type="entry name" value="CellSynth/LPSAsmb/PSIAsmb"/>
</dbReference>
<proteinExistence type="predicted"/>
<dbReference type="KEGG" id="pnd:Pla175_26740"/>
<dbReference type="EMBL" id="CP036291">
    <property type="protein sequence ID" value="QDU89285.1"/>
    <property type="molecule type" value="Genomic_DNA"/>
</dbReference>
<evidence type="ECO:0000256" key="1">
    <source>
        <dbReference type="ARBA" id="ARBA00022737"/>
    </source>
</evidence>